<organism evidence="4 5">
    <name type="scientific">Aplysia californica</name>
    <name type="common">California sea hare</name>
    <dbReference type="NCBI Taxonomy" id="6500"/>
    <lineage>
        <taxon>Eukaryota</taxon>
        <taxon>Metazoa</taxon>
        <taxon>Spiralia</taxon>
        <taxon>Lophotrochozoa</taxon>
        <taxon>Mollusca</taxon>
        <taxon>Gastropoda</taxon>
        <taxon>Heterobranchia</taxon>
        <taxon>Euthyneura</taxon>
        <taxon>Tectipleura</taxon>
        <taxon>Aplysiida</taxon>
        <taxon>Aplysioidea</taxon>
        <taxon>Aplysiidae</taxon>
        <taxon>Aplysia</taxon>
    </lineage>
</organism>
<dbReference type="SUPFAM" id="SSF53335">
    <property type="entry name" value="S-adenosyl-L-methionine-dependent methyltransferases"/>
    <property type="match status" value="1"/>
</dbReference>
<feature type="transmembrane region" description="Helical" evidence="2">
    <location>
        <begin position="12"/>
        <end position="29"/>
    </location>
</feature>
<dbReference type="Gene3D" id="3.40.50.150">
    <property type="entry name" value="Vaccinia Virus protein VP39"/>
    <property type="match status" value="1"/>
</dbReference>
<sequence length="381" mass="41936">MSLTPKRFLRAAIIASAAMTLVILVWLHAMTDDVLESDLGSSPPPSLPPHHRHLSHYPGTRTDTIHPRIPLPKRFRVVDIRPHGHRSERPNSGVLTNDQEDDFTCTTTKTTPAFMICLYKPLEDKYISASLLSSGVWEPYITKALQKALDRRPEATLIDVGANVGYYSLLAASMGHRVIAIEPQSKNVRRLVGGASSSHWGDNILVLANALSDTPLRNVSLSDNSENQGGIRVIDCGAARSPVPGGAMSEEDTPTRGQNCHIPTITLDDTARLVTTSTVILKLDIEGYECRALGVSSAFFSAFSVPYIFMEWRQMTERQHLAGTACSRERVHGLGTKLAAMGYVPHEVRSGIQLNPLRAGEWRVGDVYWREKSLDLLVPSL</sequence>
<evidence type="ECO:0000259" key="3">
    <source>
        <dbReference type="Pfam" id="PF05050"/>
    </source>
</evidence>
<dbReference type="RefSeq" id="XP_035824485.1">
    <property type="nucleotide sequence ID" value="XM_035968592.1"/>
</dbReference>
<accession>A0ABM1VPZ3</accession>
<evidence type="ECO:0000313" key="5">
    <source>
        <dbReference type="RefSeq" id="XP_035824485.1"/>
    </source>
</evidence>
<dbReference type="Proteomes" id="UP000694888">
    <property type="component" value="Unplaced"/>
</dbReference>
<keyword evidence="2" id="KW-0812">Transmembrane</keyword>
<dbReference type="PANTHER" id="PTHR34203:SF15">
    <property type="entry name" value="SLL1173 PROTEIN"/>
    <property type="match status" value="1"/>
</dbReference>
<dbReference type="InterPro" id="IPR006342">
    <property type="entry name" value="FkbM_mtfrase"/>
</dbReference>
<keyword evidence="2" id="KW-1133">Transmembrane helix</keyword>
<evidence type="ECO:0000256" key="2">
    <source>
        <dbReference type="SAM" id="Phobius"/>
    </source>
</evidence>
<evidence type="ECO:0000256" key="1">
    <source>
        <dbReference type="SAM" id="MobiDB-lite"/>
    </source>
</evidence>
<dbReference type="Pfam" id="PF05050">
    <property type="entry name" value="Methyltransf_21"/>
    <property type="match status" value="1"/>
</dbReference>
<keyword evidence="4" id="KW-1185">Reference proteome</keyword>
<feature type="region of interest" description="Disordered" evidence="1">
    <location>
        <begin position="37"/>
        <end position="67"/>
    </location>
</feature>
<name>A0ABM1VPZ3_APLCA</name>
<dbReference type="GeneID" id="101853448"/>
<reference evidence="5" key="1">
    <citation type="submission" date="2025-08" db="UniProtKB">
        <authorList>
            <consortium name="RefSeq"/>
        </authorList>
    </citation>
    <scope>IDENTIFICATION</scope>
</reference>
<evidence type="ECO:0000313" key="4">
    <source>
        <dbReference type="Proteomes" id="UP000694888"/>
    </source>
</evidence>
<dbReference type="NCBIfam" id="TIGR01444">
    <property type="entry name" value="fkbM_fam"/>
    <property type="match status" value="1"/>
</dbReference>
<feature type="domain" description="Methyltransferase FkbM" evidence="3">
    <location>
        <begin position="159"/>
        <end position="315"/>
    </location>
</feature>
<dbReference type="InterPro" id="IPR052514">
    <property type="entry name" value="SAM-dependent_MTase"/>
</dbReference>
<dbReference type="InterPro" id="IPR029063">
    <property type="entry name" value="SAM-dependent_MTases_sf"/>
</dbReference>
<keyword evidence="2" id="KW-0472">Membrane</keyword>
<proteinExistence type="predicted"/>
<gene>
    <name evidence="5" type="primary">LOC101853448</name>
</gene>
<dbReference type="PANTHER" id="PTHR34203">
    <property type="entry name" value="METHYLTRANSFERASE, FKBM FAMILY PROTEIN"/>
    <property type="match status" value="1"/>
</dbReference>
<protein>
    <submittedName>
        <fullName evidence="5">Uncharacterized protein LOC101853448 isoform X1</fullName>
    </submittedName>
</protein>